<keyword evidence="3" id="KW-1185">Reference proteome</keyword>
<dbReference type="SUPFAM" id="SSF51445">
    <property type="entry name" value="(Trans)glycosidases"/>
    <property type="match status" value="1"/>
</dbReference>
<organism evidence="2 3">
    <name type="scientific">Hymenobacter ginsengisoli</name>
    <dbReference type="NCBI Taxonomy" id="1051626"/>
    <lineage>
        <taxon>Bacteria</taxon>
        <taxon>Pseudomonadati</taxon>
        <taxon>Bacteroidota</taxon>
        <taxon>Cytophagia</taxon>
        <taxon>Cytophagales</taxon>
        <taxon>Hymenobacteraceae</taxon>
        <taxon>Hymenobacter</taxon>
    </lineage>
</organism>
<sequence>MQQLAQLRAIGGNTIRLWSTDYAAPLLDKAQQQNLTVMLGLSLELESKTFSYYDPAKVQAQLERVREQVLRYRRHPALLCWNIANELEISSSSPRFYEALNQIALLIHELDPYHPVTVSQADFAHHAVDLKRWVPALDFLSVNTYSPLRILPALLRASQWDGPYVVTEYGGRGFWEAFNNTTWEAPVEQSSTAKAAFMRLRYEQAIQRDSSHCMGSYIFFWGSKFEYTPTWFSLFEPTGEKTALVDELQQLWQGHYPANRAPRLTELRLAGVVDTMSPVLLSGAYYPAVVTAADPEGDSLTTRWEVLPELPSQVRGKRLITPPEAVLGCIEPAHGRQVRVRMPPPGTYRLFVRVFDGHGSVATANIPFKVVAQPSPTY</sequence>
<evidence type="ECO:0000259" key="1">
    <source>
        <dbReference type="Pfam" id="PF02836"/>
    </source>
</evidence>
<accession>A0ABP8QK96</accession>
<dbReference type="EMBL" id="BAABGQ010000006">
    <property type="protein sequence ID" value="GAA4503937.1"/>
    <property type="molecule type" value="Genomic_DNA"/>
</dbReference>
<evidence type="ECO:0000313" key="3">
    <source>
        <dbReference type="Proteomes" id="UP001501243"/>
    </source>
</evidence>
<dbReference type="GO" id="GO:0016787">
    <property type="term" value="F:hydrolase activity"/>
    <property type="evidence" value="ECO:0007669"/>
    <property type="project" value="UniProtKB-KW"/>
</dbReference>
<dbReference type="RefSeq" id="WP_208129669.1">
    <property type="nucleotide sequence ID" value="NZ_BAABGQ010000006.1"/>
</dbReference>
<comment type="caution">
    <text evidence="2">The sequence shown here is derived from an EMBL/GenBank/DDBJ whole genome shotgun (WGS) entry which is preliminary data.</text>
</comment>
<name>A0ABP8QK96_9BACT</name>
<keyword evidence="2" id="KW-0378">Hydrolase</keyword>
<proteinExistence type="predicted"/>
<evidence type="ECO:0000313" key="2">
    <source>
        <dbReference type="EMBL" id="GAA4503937.1"/>
    </source>
</evidence>
<protein>
    <submittedName>
        <fullName evidence="2">Glycoside hydrolase family 2 TIM barrel-domain containing protein</fullName>
    </submittedName>
</protein>
<gene>
    <name evidence="2" type="ORF">GCM10023172_29610</name>
</gene>
<dbReference type="Proteomes" id="UP001501243">
    <property type="component" value="Unassembled WGS sequence"/>
</dbReference>
<dbReference type="Gene3D" id="3.20.20.80">
    <property type="entry name" value="Glycosidases"/>
    <property type="match status" value="1"/>
</dbReference>
<feature type="domain" description="Glycoside hydrolase family 2 catalytic" evidence="1">
    <location>
        <begin position="49"/>
        <end position="170"/>
    </location>
</feature>
<dbReference type="Pfam" id="PF02836">
    <property type="entry name" value="Glyco_hydro_2_C"/>
    <property type="match status" value="1"/>
</dbReference>
<dbReference type="InterPro" id="IPR006103">
    <property type="entry name" value="Glyco_hydro_2_cat"/>
</dbReference>
<reference evidence="3" key="1">
    <citation type="journal article" date="2019" name="Int. J. Syst. Evol. Microbiol.">
        <title>The Global Catalogue of Microorganisms (GCM) 10K type strain sequencing project: providing services to taxonomists for standard genome sequencing and annotation.</title>
        <authorList>
            <consortium name="The Broad Institute Genomics Platform"/>
            <consortium name="The Broad Institute Genome Sequencing Center for Infectious Disease"/>
            <person name="Wu L."/>
            <person name="Ma J."/>
        </authorList>
    </citation>
    <scope>NUCLEOTIDE SEQUENCE [LARGE SCALE GENOMIC DNA]</scope>
    <source>
        <strain evidence="3">JCM 17841</strain>
    </source>
</reference>
<dbReference type="InterPro" id="IPR017853">
    <property type="entry name" value="GH"/>
</dbReference>